<dbReference type="PANTHER" id="PTHR45786:SF74">
    <property type="entry name" value="ATP-DEPENDENT DNA HELICASE"/>
    <property type="match status" value="1"/>
</dbReference>
<evidence type="ECO:0000313" key="1">
    <source>
        <dbReference type="EMBL" id="VDD45048.1"/>
    </source>
</evidence>
<reference evidence="1" key="1">
    <citation type="submission" date="2018-11" db="EMBL/GenBank/DDBJ databases">
        <authorList>
            <consortium name="Genoscope - CEA"/>
            <person name="William W."/>
        </authorList>
    </citation>
    <scope>NUCLEOTIDE SEQUENCE</scope>
</reference>
<protein>
    <submittedName>
        <fullName evidence="1">Uncharacterized protein</fullName>
    </submittedName>
</protein>
<dbReference type="EMBL" id="LR031877">
    <property type="protein sequence ID" value="VDD45048.1"/>
    <property type="molecule type" value="Genomic_DNA"/>
</dbReference>
<organism evidence="1">
    <name type="scientific">Brassica oleracea</name>
    <name type="common">Wild cabbage</name>
    <dbReference type="NCBI Taxonomy" id="3712"/>
    <lineage>
        <taxon>Eukaryota</taxon>
        <taxon>Viridiplantae</taxon>
        <taxon>Streptophyta</taxon>
        <taxon>Embryophyta</taxon>
        <taxon>Tracheophyta</taxon>
        <taxon>Spermatophyta</taxon>
        <taxon>Magnoliopsida</taxon>
        <taxon>eudicotyledons</taxon>
        <taxon>Gunneridae</taxon>
        <taxon>Pentapetalae</taxon>
        <taxon>rosids</taxon>
        <taxon>malvids</taxon>
        <taxon>Brassicales</taxon>
        <taxon>Brassicaceae</taxon>
        <taxon>Brassiceae</taxon>
        <taxon>Brassica</taxon>
    </lineage>
</organism>
<dbReference type="AlphaFoldDB" id="A0A3P6EYH9"/>
<accession>A0A3P6EYH9</accession>
<sequence length="139" mass="15669">MCCGDCNASVWLAESTEKDRITKPPLFTIFCKQGRIKLLKIQDLPIVLKNLLCDLSFRNNIKVFNSLLSMCSMGGDIDYSILNSGGPFCFKVHGENDHSIGSLLPLNGGRTKFLQMYIFDTSNEIKNRLSVMNEKEKNQ</sequence>
<dbReference type="PANTHER" id="PTHR45786">
    <property type="entry name" value="DNA BINDING PROTEIN-LIKE"/>
    <property type="match status" value="1"/>
</dbReference>
<name>A0A3P6EYH9_BRAOL</name>
<proteinExistence type="predicted"/>
<gene>
    <name evidence="1" type="ORF">BOLC5T32595H</name>
</gene>